<proteinExistence type="predicted"/>
<gene>
    <name evidence="1" type="ORF">EFR84_06165</name>
</gene>
<comment type="caution">
    <text evidence="1">The sequence shown here is derived from an EMBL/GenBank/DDBJ whole genome shotgun (WGS) entry which is preliminary data.</text>
</comment>
<evidence type="ECO:0000313" key="2">
    <source>
        <dbReference type="Proteomes" id="UP000278081"/>
    </source>
</evidence>
<dbReference type="Proteomes" id="UP000278081">
    <property type="component" value="Unassembled WGS sequence"/>
</dbReference>
<dbReference type="EMBL" id="RJTJ01000004">
    <property type="protein sequence ID" value="RUM08372.1"/>
    <property type="molecule type" value="Genomic_DNA"/>
</dbReference>
<dbReference type="AlphaFoldDB" id="A0A3S0XYN6"/>
<name>A0A3S0XYN6_9HYPH</name>
<accession>A0A3S0XYN6</accession>
<protein>
    <submittedName>
        <fullName evidence="1">Uncharacterized protein</fullName>
    </submittedName>
</protein>
<sequence length="869" mass="99284">MLEAMLREDLAAGCLPRGPGGRIARKHYADRLGITKSAMSFYSEVFDQYDQLAGRLDPEEKIIAHVQERSRELIANGELELVNGNVSRTQLLGSLPVYATSLQRRRPRLKKTFEQLDAHVRSIGYVQDASRALLAKLQTALSSGVYDNLETGKLHYRALHAHLGSSGHNLAFPYALRPLIKQHEASLRTRIESDPLVRVRHGKPYSIRPLVEYGWPEETLELLLDSFVAAFEDNQKRKFSQNFNALILVLTLIASNQSAFCRDLMRFIVDRTPNARIGGSVEPFVSLLETHLYRSDWSESNRNHWIDASNAVLALWDRVSILPVSQRLKRSKERRSRSRPTIVELSSSSALTRVNAEEQQARLDGLMAFAADRFNLSDADVAAHFDKEGAAAFFETLRVEFPRIPAEIADDPVQSILYVVNIREAALVEHFVAEFEKWSAIFERGQDLWRDGVDPDSYWNDDLWGPEGRKLVSRIFPNDKSRWDYTLANVLRLVKEKFGGIVPTSTHPDRRICSFFVKRCRFLGGRGFLMAHLFPHKNLIGSAISLYLIESGANIAVGRTLKPMCIHESDQVGYKIVIGNKSKARHKPIVIYLEDDGGAVTAMSWLRDKRSQFLDDDKGVSRDFFFLREKGEAIQPVSENWYLDWFKDQTGNLEFFQSRNVVAVPSSLRPTTMMKAVLDHNGKTRYAITLAQHTESVSPSYYVRLPILFLHEEEHRHYCRILETISLHRLPDGRAFIGVNEAEYAERLEEFEPTGFGTRCRDCLDHPRSPGKTCESFDCWDCDNAILIAEPEEIAPLIQWGEALAAAEGDWMADHPERWQTYFAGWREFIVFVEETMQQPHLVDIWDAARELAARNMADPMYRAYHPWS</sequence>
<reference evidence="1 2" key="1">
    <citation type="submission" date="2018-11" db="EMBL/GenBank/DDBJ databases">
        <title>Rhizobium chutanense sp. nov., isolated from root nodules of Phaseolus vulgaris in China.</title>
        <authorList>
            <person name="Huo Y."/>
        </authorList>
    </citation>
    <scope>NUCLEOTIDE SEQUENCE [LARGE SCALE GENOMIC DNA]</scope>
    <source>
        <strain evidence="1 2">C16</strain>
    </source>
</reference>
<evidence type="ECO:0000313" key="1">
    <source>
        <dbReference type="EMBL" id="RUM08372.1"/>
    </source>
</evidence>
<organism evidence="1 2">
    <name type="scientific">Rhizobium chutanense</name>
    <dbReference type="NCBI Taxonomy" id="2035448"/>
    <lineage>
        <taxon>Bacteria</taxon>
        <taxon>Pseudomonadati</taxon>
        <taxon>Pseudomonadota</taxon>
        <taxon>Alphaproteobacteria</taxon>
        <taxon>Hyphomicrobiales</taxon>
        <taxon>Rhizobiaceae</taxon>
        <taxon>Rhizobium/Agrobacterium group</taxon>
        <taxon>Rhizobium</taxon>
    </lineage>
</organism>